<accession>A0A8H5N8R5</accession>
<evidence type="ECO:0000313" key="3">
    <source>
        <dbReference type="Proteomes" id="UP000522262"/>
    </source>
</evidence>
<organism evidence="2 3">
    <name type="scientific">Fusarium mexicanum</name>
    <dbReference type="NCBI Taxonomy" id="751941"/>
    <lineage>
        <taxon>Eukaryota</taxon>
        <taxon>Fungi</taxon>
        <taxon>Dikarya</taxon>
        <taxon>Ascomycota</taxon>
        <taxon>Pezizomycotina</taxon>
        <taxon>Sordariomycetes</taxon>
        <taxon>Hypocreomycetidae</taxon>
        <taxon>Hypocreales</taxon>
        <taxon>Nectriaceae</taxon>
        <taxon>Fusarium</taxon>
        <taxon>Fusarium fujikuroi species complex</taxon>
    </lineage>
</organism>
<comment type="caution">
    <text evidence="2">The sequence shown here is derived from an EMBL/GenBank/DDBJ whole genome shotgun (WGS) entry which is preliminary data.</text>
</comment>
<protein>
    <submittedName>
        <fullName evidence="2">Uncharacterized protein</fullName>
    </submittedName>
</protein>
<proteinExistence type="predicted"/>
<reference evidence="2 3" key="1">
    <citation type="submission" date="2020-05" db="EMBL/GenBank/DDBJ databases">
        <title>Identification and distribution of gene clusters putatively required for synthesis of sphingolipid metabolism inhibitors in phylogenetically diverse species of the filamentous fungus Fusarium.</title>
        <authorList>
            <person name="Kim H.-S."/>
            <person name="Busman M."/>
            <person name="Brown D.W."/>
            <person name="Divon H."/>
            <person name="Uhlig S."/>
            <person name="Proctor R.H."/>
        </authorList>
    </citation>
    <scope>NUCLEOTIDE SEQUENCE [LARGE SCALE GENOMIC DNA]</scope>
    <source>
        <strain evidence="2 3">NRRL 53147</strain>
    </source>
</reference>
<gene>
    <name evidence="2" type="ORF">FMEXI_920</name>
</gene>
<sequence length="251" mass="28923">MDRLHPSCSCEVEVTRLAARVAILEKQLAQIQPTRSSDTVGPKAKRRLPETTATAARVPSRMKAAKRSETTKADLLTCPPEAKDDRKFDRRYLTGRGPPITRRAFSKAYLQWTLDDMDPRVTAFRYRHRRATNCSTQNSCQHWHIVDGTEPHEEGDIYVILFCIDTESVDEGDSCCQGINMFDDEEPLADRITLQPCRIFNALMPDFSAIWDEGYTVLHCLLLDYGKTEEEDGDEWKWKWMDQFGRLLSRM</sequence>
<evidence type="ECO:0000313" key="2">
    <source>
        <dbReference type="EMBL" id="KAF5556867.1"/>
    </source>
</evidence>
<dbReference type="EMBL" id="JAAOAM010000024">
    <property type="protein sequence ID" value="KAF5556867.1"/>
    <property type="molecule type" value="Genomic_DNA"/>
</dbReference>
<evidence type="ECO:0000256" key="1">
    <source>
        <dbReference type="SAM" id="MobiDB-lite"/>
    </source>
</evidence>
<dbReference type="AlphaFoldDB" id="A0A8H5N8R5"/>
<dbReference type="Proteomes" id="UP000522262">
    <property type="component" value="Unassembled WGS sequence"/>
</dbReference>
<keyword evidence="3" id="KW-1185">Reference proteome</keyword>
<name>A0A8H5N8R5_9HYPO</name>
<feature type="region of interest" description="Disordered" evidence="1">
    <location>
        <begin position="33"/>
        <end position="70"/>
    </location>
</feature>